<evidence type="ECO:0000256" key="9">
    <source>
        <dbReference type="HAMAP-Rule" id="MF_00772"/>
    </source>
</evidence>
<dbReference type="InterPro" id="IPR036631">
    <property type="entry name" value="MGMT_N_sf"/>
</dbReference>
<dbReference type="SUPFAM" id="SSF46767">
    <property type="entry name" value="Methylated DNA-protein cysteine methyltransferase, C-terminal domain"/>
    <property type="match status" value="1"/>
</dbReference>
<dbReference type="EMBL" id="NTJZ01000004">
    <property type="protein sequence ID" value="PDH34250.1"/>
    <property type="molecule type" value="Genomic_DNA"/>
</dbReference>
<comment type="function">
    <text evidence="9">Involved in the cellular defense against the biological effects of O6-methylguanine (O6-MeG) and O4-methylthymine (O4-MeT) in DNA. Repairs the methylated nucleobase in DNA by stoichiometrically transferring the methyl group to a cysteine residue in the enzyme. This is a suicide reaction: the enzyme is irreversibly inactivated.</text>
</comment>
<comment type="miscellaneous">
    <text evidence="9">This enzyme catalyzes only one turnover and therefore is not strictly catalytic. According to one definition, an enzyme is a biocatalyst that acts repeatedly and over many reaction cycles.</text>
</comment>
<protein>
    <recommendedName>
        <fullName evidence="9">Methylated-DNA--protein-cysteine methyltransferase</fullName>
        <ecNumber evidence="9">2.1.1.63</ecNumber>
    </recommendedName>
    <alternativeName>
        <fullName evidence="9">6-O-methylguanine-DNA methyltransferase</fullName>
        <shortName evidence="9">MGMT</shortName>
    </alternativeName>
    <alternativeName>
        <fullName evidence="9">O-6-methylguanine-DNA-alkyltransferase</fullName>
    </alternativeName>
</protein>
<dbReference type="CDD" id="cd06445">
    <property type="entry name" value="ATase"/>
    <property type="match status" value="1"/>
</dbReference>
<organism evidence="12 13">
    <name type="scientific">OM182 bacterium MED-G28</name>
    <dbReference type="NCBI Taxonomy" id="1986256"/>
    <lineage>
        <taxon>Bacteria</taxon>
        <taxon>Pseudomonadati</taxon>
        <taxon>Pseudomonadota</taxon>
        <taxon>Gammaproteobacteria</taxon>
        <taxon>OMG group</taxon>
        <taxon>OM182 clade</taxon>
    </lineage>
</organism>
<dbReference type="InterPro" id="IPR001497">
    <property type="entry name" value="MethylDNA_cys_MeTrfase_AS"/>
</dbReference>
<feature type="domain" description="Methylated-DNA-[protein]-cysteine S-methyltransferase DNA binding" evidence="10">
    <location>
        <begin position="77"/>
        <end position="156"/>
    </location>
</feature>
<dbReference type="Gene3D" id="3.30.160.70">
    <property type="entry name" value="Methylated DNA-protein cysteine methyltransferase domain"/>
    <property type="match status" value="1"/>
</dbReference>
<keyword evidence="7 9" id="KW-0234">DNA repair</keyword>
<sequence length="162" mass="17803">MTTYYHYYTAPIGNLLLAGDGECLNLLGFPSGSMARKHKDGWKKDSSPFKEVMLQLGSYFGGELSEFQVCLAPNGTEFQRMVWDALTKIPYGETWSYGQLAEHIGKPKASRAVGSANGLNPIPVIIPCHRVIGSNGKLTGFGGGIETKQYLLNLESEIERRT</sequence>
<proteinExistence type="inferred from homology"/>
<evidence type="ECO:0000256" key="3">
    <source>
        <dbReference type="ARBA" id="ARBA00022490"/>
    </source>
</evidence>
<dbReference type="NCBIfam" id="TIGR00589">
    <property type="entry name" value="ogt"/>
    <property type="match status" value="1"/>
</dbReference>
<dbReference type="InterPro" id="IPR023546">
    <property type="entry name" value="MGMT"/>
</dbReference>
<comment type="caution">
    <text evidence="12">The sequence shown here is derived from an EMBL/GenBank/DDBJ whole genome shotgun (WGS) entry which is preliminary data.</text>
</comment>
<keyword evidence="6 9" id="KW-0227">DNA damage</keyword>
<dbReference type="PROSITE" id="PS00374">
    <property type="entry name" value="MGMT"/>
    <property type="match status" value="1"/>
</dbReference>
<name>A0A2A5WCM9_9GAMM</name>
<comment type="similarity">
    <text evidence="2 9">Belongs to the MGMT family.</text>
</comment>
<dbReference type="GO" id="GO:0032259">
    <property type="term" value="P:methylation"/>
    <property type="evidence" value="ECO:0007669"/>
    <property type="project" value="UniProtKB-KW"/>
</dbReference>
<dbReference type="SUPFAM" id="SSF53155">
    <property type="entry name" value="Methylated DNA-protein cysteine methyltransferase domain"/>
    <property type="match status" value="1"/>
</dbReference>
<feature type="active site" description="Nucleophile; methyl group acceptor" evidence="9">
    <location>
        <position position="128"/>
    </location>
</feature>
<dbReference type="Gene3D" id="1.10.10.10">
    <property type="entry name" value="Winged helix-like DNA-binding domain superfamily/Winged helix DNA-binding domain"/>
    <property type="match status" value="1"/>
</dbReference>
<dbReference type="InterPro" id="IPR008332">
    <property type="entry name" value="MethylG_MeTrfase_N"/>
</dbReference>
<evidence type="ECO:0000256" key="2">
    <source>
        <dbReference type="ARBA" id="ARBA00008711"/>
    </source>
</evidence>
<dbReference type="PANTHER" id="PTHR10815">
    <property type="entry name" value="METHYLATED-DNA--PROTEIN-CYSTEINE METHYLTRANSFERASE"/>
    <property type="match status" value="1"/>
</dbReference>
<dbReference type="HAMAP" id="MF_00772">
    <property type="entry name" value="OGT"/>
    <property type="match status" value="1"/>
</dbReference>
<evidence type="ECO:0000256" key="1">
    <source>
        <dbReference type="ARBA" id="ARBA00001286"/>
    </source>
</evidence>
<reference evidence="12 13" key="1">
    <citation type="submission" date="2017-08" db="EMBL/GenBank/DDBJ databases">
        <title>Fine stratification of microbial communities through a metagenomic profile of the photic zone.</title>
        <authorList>
            <person name="Haro-Moreno J.M."/>
            <person name="Lopez-Perez M."/>
            <person name="De La Torre J."/>
            <person name="Picazo A."/>
            <person name="Camacho A."/>
            <person name="Rodriguez-Valera F."/>
        </authorList>
    </citation>
    <scope>NUCLEOTIDE SEQUENCE [LARGE SCALE GENOMIC DNA]</scope>
    <source>
        <strain evidence="12">MED-G28</strain>
    </source>
</reference>
<accession>A0A2A5WCM9</accession>
<dbReference type="EC" id="2.1.1.63" evidence="9"/>
<evidence type="ECO:0000256" key="7">
    <source>
        <dbReference type="ARBA" id="ARBA00023204"/>
    </source>
</evidence>
<dbReference type="GO" id="GO:0006307">
    <property type="term" value="P:DNA alkylation repair"/>
    <property type="evidence" value="ECO:0007669"/>
    <property type="project" value="UniProtKB-UniRule"/>
</dbReference>
<dbReference type="Proteomes" id="UP000219329">
    <property type="component" value="Unassembled WGS sequence"/>
</dbReference>
<dbReference type="Pfam" id="PF02870">
    <property type="entry name" value="Methyltransf_1N"/>
    <property type="match status" value="1"/>
</dbReference>
<gene>
    <name evidence="12" type="ORF">CNF02_05495</name>
</gene>
<evidence type="ECO:0000313" key="12">
    <source>
        <dbReference type="EMBL" id="PDH34250.1"/>
    </source>
</evidence>
<dbReference type="PANTHER" id="PTHR10815:SF5">
    <property type="entry name" value="METHYLATED-DNA--PROTEIN-CYSTEINE METHYLTRANSFERASE"/>
    <property type="match status" value="1"/>
</dbReference>
<comment type="catalytic activity">
    <reaction evidence="1 9">
        <text>a 4-O-methyl-thymidine in DNA + L-cysteinyl-[protein] = a thymidine in DNA + S-methyl-L-cysteinyl-[protein]</text>
        <dbReference type="Rhea" id="RHEA:53428"/>
        <dbReference type="Rhea" id="RHEA-COMP:10131"/>
        <dbReference type="Rhea" id="RHEA-COMP:10132"/>
        <dbReference type="Rhea" id="RHEA-COMP:13555"/>
        <dbReference type="Rhea" id="RHEA-COMP:13556"/>
        <dbReference type="ChEBI" id="CHEBI:29950"/>
        <dbReference type="ChEBI" id="CHEBI:82612"/>
        <dbReference type="ChEBI" id="CHEBI:137386"/>
        <dbReference type="ChEBI" id="CHEBI:137387"/>
        <dbReference type="EC" id="2.1.1.63"/>
    </reaction>
</comment>
<evidence type="ECO:0000313" key="13">
    <source>
        <dbReference type="Proteomes" id="UP000219329"/>
    </source>
</evidence>
<keyword evidence="4 9" id="KW-0489">Methyltransferase</keyword>
<dbReference type="AlphaFoldDB" id="A0A2A5WCM9"/>
<evidence type="ECO:0000256" key="6">
    <source>
        <dbReference type="ARBA" id="ARBA00022763"/>
    </source>
</evidence>
<evidence type="ECO:0000256" key="5">
    <source>
        <dbReference type="ARBA" id="ARBA00022679"/>
    </source>
</evidence>
<comment type="catalytic activity">
    <reaction evidence="8 9">
        <text>a 6-O-methyl-2'-deoxyguanosine in DNA + L-cysteinyl-[protein] = S-methyl-L-cysteinyl-[protein] + a 2'-deoxyguanosine in DNA</text>
        <dbReference type="Rhea" id="RHEA:24000"/>
        <dbReference type="Rhea" id="RHEA-COMP:10131"/>
        <dbReference type="Rhea" id="RHEA-COMP:10132"/>
        <dbReference type="Rhea" id="RHEA-COMP:11367"/>
        <dbReference type="Rhea" id="RHEA-COMP:11368"/>
        <dbReference type="ChEBI" id="CHEBI:29950"/>
        <dbReference type="ChEBI" id="CHEBI:82612"/>
        <dbReference type="ChEBI" id="CHEBI:85445"/>
        <dbReference type="ChEBI" id="CHEBI:85448"/>
        <dbReference type="EC" id="2.1.1.63"/>
    </reaction>
</comment>
<keyword evidence="5 9" id="KW-0808">Transferase</keyword>
<dbReference type="InterPro" id="IPR036217">
    <property type="entry name" value="MethylDNA_cys_MeTrfase_DNAb"/>
</dbReference>
<dbReference type="GO" id="GO:0003908">
    <property type="term" value="F:methylated-DNA-[protein]-cysteine S-methyltransferase activity"/>
    <property type="evidence" value="ECO:0007669"/>
    <property type="project" value="UniProtKB-UniRule"/>
</dbReference>
<evidence type="ECO:0000259" key="10">
    <source>
        <dbReference type="Pfam" id="PF01035"/>
    </source>
</evidence>
<dbReference type="FunFam" id="1.10.10.10:FF:000214">
    <property type="entry name" value="Methylated-DNA--protein-cysteine methyltransferase"/>
    <property type="match status" value="1"/>
</dbReference>
<dbReference type="InterPro" id="IPR036388">
    <property type="entry name" value="WH-like_DNA-bd_sf"/>
</dbReference>
<dbReference type="InterPro" id="IPR014048">
    <property type="entry name" value="MethylDNA_cys_MeTrfase_DNA-bd"/>
</dbReference>
<evidence type="ECO:0000259" key="11">
    <source>
        <dbReference type="Pfam" id="PF02870"/>
    </source>
</evidence>
<keyword evidence="3 9" id="KW-0963">Cytoplasm</keyword>
<evidence type="ECO:0000256" key="4">
    <source>
        <dbReference type="ARBA" id="ARBA00022603"/>
    </source>
</evidence>
<feature type="domain" description="Methylguanine DNA methyltransferase ribonuclease-like" evidence="11">
    <location>
        <begin position="4"/>
        <end position="71"/>
    </location>
</feature>
<comment type="subcellular location">
    <subcellularLocation>
        <location evidence="9">Cytoplasm</location>
    </subcellularLocation>
</comment>
<evidence type="ECO:0000256" key="8">
    <source>
        <dbReference type="ARBA" id="ARBA00049348"/>
    </source>
</evidence>
<dbReference type="Pfam" id="PF01035">
    <property type="entry name" value="DNA_binding_1"/>
    <property type="match status" value="1"/>
</dbReference>
<dbReference type="GO" id="GO:0005737">
    <property type="term" value="C:cytoplasm"/>
    <property type="evidence" value="ECO:0007669"/>
    <property type="project" value="UniProtKB-SubCell"/>
</dbReference>